<evidence type="ECO:0008006" key="4">
    <source>
        <dbReference type="Google" id="ProtNLM"/>
    </source>
</evidence>
<sequence>MKQIDFKRGAHSGSSNPTFESQDPAASQPMNLETTETVESDYESFELSETIKLPDLSKNAKLIKKDIQNPPPKLQPVIKSAFRYRWGRPQHQLVLNHQKVVNVKFGAVPRTDESNFTKQKNKFYEALYGEVKIKFTGAVTDQNKYNSLASQIRDQKHEETKPEFIELDTEQARPEEKPSDLDELIFDEEIYRIEDDIPMEEEYSDQEDTRYEYFEDRFLSEDQEKKESEKSIKEKIYEELNEKAKQLFKNCYTRGPTSHSIRILHIFHTPGSITFEVPNYFHLRIKKMGNGCFIAHDGDQTIQLMPGIEFMECVGEFLEMLFLGNDVFTKLIVEVEDEQFLELLVEILKTREEFLEVQHLFANKLTMNSIGRFINPRFCQTIAILKNGAQEFDKEFLGSPIWRNLRRFISFEECRSLEMLDRYLHVREYYVMLKDGLTVGEVLDLKEKFLQNPQVAHALIFSKPGIQLDLINSVHRALGEPVPIDFQPKTLPFDDNGRRLFLTLDQYCVEFRREGFKKNEQEEKMIRKEFEAIIDWKEGKIVEKVMDSYRC</sequence>
<evidence type="ECO:0000313" key="3">
    <source>
        <dbReference type="Proteomes" id="UP000008068"/>
    </source>
</evidence>
<dbReference type="AlphaFoldDB" id="G0P1Q2"/>
<gene>
    <name evidence="2" type="ORF">CAEBREN_20428</name>
</gene>
<dbReference type="Proteomes" id="UP000008068">
    <property type="component" value="Unassembled WGS sequence"/>
</dbReference>
<evidence type="ECO:0000256" key="1">
    <source>
        <dbReference type="SAM" id="MobiDB-lite"/>
    </source>
</evidence>
<accession>G0P1Q2</accession>
<reference evidence="3" key="1">
    <citation type="submission" date="2011-07" db="EMBL/GenBank/DDBJ databases">
        <authorList>
            <consortium name="Caenorhabditis brenneri Sequencing and Analysis Consortium"/>
            <person name="Wilson R.K."/>
        </authorList>
    </citation>
    <scope>NUCLEOTIDE SEQUENCE [LARGE SCALE GENOMIC DNA]</scope>
    <source>
        <strain evidence="3">PB2801</strain>
    </source>
</reference>
<organism evidence="3">
    <name type="scientific">Caenorhabditis brenneri</name>
    <name type="common">Nematode worm</name>
    <dbReference type="NCBI Taxonomy" id="135651"/>
    <lineage>
        <taxon>Eukaryota</taxon>
        <taxon>Metazoa</taxon>
        <taxon>Ecdysozoa</taxon>
        <taxon>Nematoda</taxon>
        <taxon>Chromadorea</taxon>
        <taxon>Rhabditida</taxon>
        <taxon>Rhabditina</taxon>
        <taxon>Rhabditomorpha</taxon>
        <taxon>Rhabditoidea</taxon>
        <taxon>Rhabditidae</taxon>
        <taxon>Peloderinae</taxon>
        <taxon>Caenorhabditis</taxon>
    </lineage>
</organism>
<proteinExistence type="predicted"/>
<name>G0P1Q2_CAEBE</name>
<protein>
    <recommendedName>
        <fullName evidence="4">DUF38 domain-containing protein</fullName>
    </recommendedName>
</protein>
<evidence type="ECO:0000313" key="2">
    <source>
        <dbReference type="EMBL" id="EGT42743.1"/>
    </source>
</evidence>
<feature type="compositionally biased region" description="Polar residues" evidence="1">
    <location>
        <begin position="12"/>
        <end position="35"/>
    </location>
</feature>
<dbReference type="InParanoid" id="G0P1Q2"/>
<dbReference type="EMBL" id="GL380016">
    <property type="protein sequence ID" value="EGT42743.1"/>
    <property type="molecule type" value="Genomic_DNA"/>
</dbReference>
<feature type="region of interest" description="Disordered" evidence="1">
    <location>
        <begin position="1"/>
        <end position="38"/>
    </location>
</feature>
<dbReference type="HOGENOM" id="CLU_494519_0_0_1"/>
<keyword evidence="3" id="KW-1185">Reference proteome</keyword>